<dbReference type="EMBL" id="GBXM01024434">
    <property type="protein sequence ID" value="JAH84143.1"/>
    <property type="molecule type" value="Transcribed_RNA"/>
</dbReference>
<name>A0A0E9W3R8_ANGAN</name>
<reference evidence="1" key="1">
    <citation type="submission" date="2014-11" db="EMBL/GenBank/DDBJ databases">
        <authorList>
            <person name="Amaro Gonzalez C."/>
        </authorList>
    </citation>
    <scope>NUCLEOTIDE SEQUENCE</scope>
</reference>
<dbReference type="AlphaFoldDB" id="A0A0E9W3R8"/>
<protein>
    <submittedName>
        <fullName evidence="1">Uncharacterized protein</fullName>
    </submittedName>
</protein>
<evidence type="ECO:0000313" key="1">
    <source>
        <dbReference type="EMBL" id="JAH84143.1"/>
    </source>
</evidence>
<accession>A0A0E9W3R8</accession>
<reference evidence="1" key="2">
    <citation type="journal article" date="2015" name="Fish Shellfish Immunol.">
        <title>Early steps in the European eel (Anguilla anguilla)-Vibrio vulnificus interaction in the gills: Role of the RtxA13 toxin.</title>
        <authorList>
            <person name="Callol A."/>
            <person name="Pajuelo D."/>
            <person name="Ebbesson L."/>
            <person name="Teles M."/>
            <person name="MacKenzie S."/>
            <person name="Amaro C."/>
        </authorList>
    </citation>
    <scope>NUCLEOTIDE SEQUENCE</scope>
</reference>
<proteinExistence type="predicted"/>
<organism evidence="1">
    <name type="scientific">Anguilla anguilla</name>
    <name type="common">European freshwater eel</name>
    <name type="synonym">Muraena anguilla</name>
    <dbReference type="NCBI Taxonomy" id="7936"/>
    <lineage>
        <taxon>Eukaryota</taxon>
        <taxon>Metazoa</taxon>
        <taxon>Chordata</taxon>
        <taxon>Craniata</taxon>
        <taxon>Vertebrata</taxon>
        <taxon>Euteleostomi</taxon>
        <taxon>Actinopterygii</taxon>
        <taxon>Neopterygii</taxon>
        <taxon>Teleostei</taxon>
        <taxon>Anguilliformes</taxon>
        <taxon>Anguillidae</taxon>
        <taxon>Anguilla</taxon>
    </lineage>
</organism>
<sequence>MSLVLHVETHIDAPPPIPPCSTRLTAEV</sequence>